<evidence type="ECO:0000256" key="2">
    <source>
        <dbReference type="SAM" id="MobiDB-lite"/>
    </source>
</evidence>
<evidence type="ECO:0008006" key="5">
    <source>
        <dbReference type="Google" id="ProtNLM"/>
    </source>
</evidence>
<keyword evidence="1" id="KW-0175">Coiled coil</keyword>
<accession>A0ABN0RZD3</accession>
<dbReference type="EMBL" id="JDTF01000004">
    <property type="protein sequence ID" value="EXX94399.1"/>
    <property type="molecule type" value="Genomic_DNA"/>
</dbReference>
<dbReference type="Proteomes" id="UP000023104">
    <property type="component" value="Unassembled WGS sequence"/>
</dbReference>
<comment type="caution">
    <text evidence="3">The sequence shown here is derived from an EMBL/GenBank/DDBJ whole genome shotgun (WGS) entry which is preliminary data.</text>
</comment>
<feature type="region of interest" description="Disordered" evidence="2">
    <location>
        <begin position="211"/>
        <end position="232"/>
    </location>
</feature>
<reference evidence="3 4" key="1">
    <citation type="submission" date="2014-02" db="EMBL/GenBank/DDBJ databases">
        <title>Whole Genome Sequencing Of Bordetella Holmesii, An Emerging Opportunistic Infection Of Humans.</title>
        <authorList>
            <person name="Tettelin H."/>
            <person name="Hooven T.A."/>
            <person name="Hine E."/>
            <person name="Su Q."/>
            <person name="Huard R.C."/>
            <person name="Della-Latta P."/>
            <person name="Daugherty S.C."/>
            <person name="Agrawal S."/>
            <person name="Sengamalay N."/>
            <person name="Tallon L.J."/>
            <person name="Sadzewicz L."/>
            <person name="Whittier S."/>
            <person name="Fraser C.M."/>
            <person name="Ratner A.J."/>
        </authorList>
    </citation>
    <scope>NUCLEOTIDE SEQUENCE [LARGE SCALE GENOMIC DNA]</scope>
    <source>
        <strain evidence="3 4">1058</strain>
    </source>
</reference>
<feature type="compositionally biased region" description="Low complexity" evidence="2">
    <location>
        <begin position="214"/>
        <end position="226"/>
    </location>
</feature>
<name>A0ABN0RZD3_9BORD</name>
<sequence length="279" mass="31296">MDIEINEELRVYIDPLTSEEYSALERSILAEGCRDALVLWGNVLVDGHNRYEICCRHGVEFRTLQNERFQSMDDVRLWMIDNHLGRRSVSDYQRGVLALRKKQILQAREPSDSGEAAPEAVVPSRQELAREARVSSNTLAQIERIEQQAVPQLVKAVRAGEISINAAAAVASLPPPRQQQAAEGGKQNLREVARQARLELQAARYQAKLRKDAQAQPAGQAEAGTQVVPPWESPAIEDYPAEVERLNDIIKRLTEERDALKKKVMHLTVALAEARREPG</sequence>
<keyword evidence="4" id="KW-1185">Reference proteome</keyword>
<organism evidence="3 4">
    <name type="scientific">Bordetella holmesii 1058</name>
    <dbReference type="NCBI Taxonomy" id="1247648"/>
    <lineage>
        <taxon>Bacteria</taxon>
        <taxon>Pseudomonadati</taxon>
        <taxon>Pseudomonadota</taxon>
        <taxon>Betaproteobacteria</taxon>
        <taxon>Burkholderiales</taxon>
        <taxon>Alcaligenaceae</taxon>
        <taxon>Bordetella</taxon>
    </lineage>
</organism>
<gene>
    <name evidence="3" type="ORF">D559_1808</name>
</gene>
<protein>
    <recommendedName>
        <fullName evidence="5">Plasmid replication/partition related protein</fullName>
    </recommendedName>
</protein>
<dbReference type="Gene3D" id="1.10.10.2830">
    <property type="match status" value="1"/>
</dbReference>
<evidence type="ECO:0000313" key="4">
    <source>
        <dbReference type="Proteomes" id="UP000023104"/>
    </source>
</evidence>
<feature type="coiled-coil region" evidence="1">
    <location>
        <begin position="236"/>
        <end position="277"/>
    </location>
</feature>
<evidence type="ECO:0000313" key="3">
    <source>
        <dbReference type="EMBL" id="EXX94399.1"/>
    </source>
</evidence>
<proteinExistence type="predicted"/>
<evidence type="ECO:0000256" key="1">
    <source>
        <dbReference type="SAM" id="Coils"/>
    </source>
</evidence>